<sequence length="809" mass="86180">MMAVEGGGMTSCGMQTGGVEGQQKTPTSTTDDSTTTSNSTATDSGTTTNNTATNEEVVSKTEQPSANGTGTATVTTIGTGTSTATVTTTGTGTSTGTSTTTGSGASTATVTTNGTGTSAATVTTSGTGTSTATVTTTTGTGTSTVTATSTGTATTADGEREDEAEEEPEEDGDFVDEDFDESGERKSKLGSSTGRVVTLQMLLAADILQPGEGTMSIEYLGQRFMGDLLPDGKIKSLETDIVFASPSAWAIHCKRIINPDKKSGCGWASVRYKGTKLEIYKTRYFNKKISDQNKENEGTDEEEMEMKAPAPYPVKEMKDTPPPAPAPRIIVKHNVLGNRSSLHDGNLLVETTAFSSIGKIQPFLVSLATNAALVMDFHCHLTTSEVVGYLAGYWDVNGHNLAVTHAFPCRCRLGDKESAPIMESEICKGLEQRRLTLVGWYHSHPYAPATPTLRDIDSQLDYEMKMKGSNDASYTPCIGFICSPYNKENVSLESVMTSYWVIPPPENKPHEYGKPMMMSYSVIQDQYLSKDALTEMKKCAEFYKVDQDFVNFSEKFKNGVSFLEKMKTTLSSKFPRDQTDGSLWNYLSELLSPGSTGVTSPPKINSPPPLPVSAASNMTLPTHSSFLMPSSLPINIPSTSKSGGSLLGAELANALFGSGKFPSPASLMSLSAIFPAPQPVSNHSTKSILKHSQSPSPAKISKTEDSGTSTSISFPILSTTSSSKQSSSLHSPSSMLQVTSQLQSQLHSHLQSQLQSQLHSQLKSQLHSVAHMQNQTQTSTSQTVPTSLSLPSYISSLDKNCTVTSKQSS</sequence>
<evidence type="ECO:0000256" key="4">
    <source>
        <dbReference type="ARBA" id="ARBA00022833"/>
    </source>
</evidence>
<evidence type="ECO:0000313" key="10">
    <source>
        <dbReference type="Proteomes" id="UP000291343"/>
    </source>
</evidence>
<dbReference type="InterPro" id="IPR037518">
    <property type="entry name" value="MPN"/>
</dbReference>
<dbReference type="Proteomes" id="UP000291343">
    <property type="component" value="Unassembled WGS sequence"/>
</dbReference>
<evidence type="ECO:0000256" key="3">
    <source>
        <dbReference type="ARBA" id="ARBA00022801"/>
    </source>
</evidence>
<name>A0A482WFD6_LAOST</name>
<dbReference type="FunFam" id="3.40.140.10:FF:000053">
    <property type="entry name" value="MPN domain-containing protein CG4751"/>
    <property type="match status" value="1"/>
</dbReference>
<dbReference type="EMBL" id="QKKF02037473">
    <property type="protein sequence ID" value="RZF32203.1"/>
    <property type="molecule type" value="Genomic_DNA"/>
</dbReference>
<dbReference type="CDD" id="cd08067">
    <property type="entry name" value="MPN_2A_DUB"/>
    <property type="match status" value="1"/>
</dbReference>
<evidence type="ECO:0000256" key="2">
    <source>
        <dbReference type="ARBA" id="ARBA00022723"/>
    </source>
</evidence>
<keyword evidence="1" id="KW-0645">Protease</keyword>
<dbReference type="SUPFAM" id="SSF102712">
    <property type="entry name" value="JAB1/MPN domain"/>
    <property type="match status" value="1"/>
</dbReference>
<gene>
    <name evidence="9" type="ORF">LSTR_LSTR004066</name>
</gene>
<proteinExistence type="inferred from homology"/>
<dbReference type="GO" id="GO:0008237">
    <property type="term" value="F:metallopeptidase activity"/>
    <property type="evidence" value="ECO:0007669"/>
    <property type="project" value="UniProtKB-KW"/>
</dbReference>
<accession>A0A482WFD6</accession>
<keyword evidence="4" id="KW-0862">Zinc</keyword>
<protein>
    <recommendedName>
        <fullName evidence="8">MPN domain-containing protein</fullName>
    </recommendedName>
</protein>
<feature type="region of interest" description="Disordered" evidence="7">
    <location>
        <begin position="681"/>
        <end position="709"/>
    </location>
</feature>
<feature type="region of interest" description="Disordered" evidence="7">
    <location>
        <begin position="765"/>
        <end position="786"/>
    </location>
</feature>
<keyword evidence="2" id="KW-0479">Metal-binding</keyword>
<evidence type="ECO:0000313" key="9">
    <source>
        <dbReference type="EMBL" id="RZF32203.1"/>
    </source>
</evidence>
<feature type="compositionally biased region" description="Polar residues" evidence="7">
    <location>
        <begin position="681"/>
        <end position="696"/>
    </location>
</feature>
<feature type="compositionally biased region" description="Low complexity" evidence="7">
    <location>
        <begin position="65"/>
        <end position="156"/>
    </location>
</feature>
<keyword evidence="10" id="KW-1185">Reference proteome</keyword>
<keyword evidence="3" id="KW-0378">Hydrolase</keyword>
<dbReference type="InterPro" id="IPR000555">
    <property type="entry name" value="JAMM/MPN+_dom"/>
</dbReference>
<dbReference type="Gene3D" id="3.40.140.10">
    <property type="entry name" value="Cytidine Deaminase, domain 2"/>
    <property type="match status" value="1"/>
</dbReference>
<evidence type="ECO:0000259" key="8">
    <source>
        <dbReference type="PROSITE" id="PS50249"/>
    </source>
</evidence>
<organism evidence="9 10">
    <name type="scientific">Laodelphax striatellus</name>
    <name type="common">Small brown planthopper</name>
    <name type="synonym">Delphax striatella</name>
    <dbReference type="NCBI Taxonomy" id="195883"/>
    <lineage>
        <taxon>Eukaryota</taxon>
        <taxon>Metazoa</taxon>
        <taxon>Ecdysozoa</taxon>
        <taxon>Arthropoda</taxon>
        <taxon>Hexapoda</taxon>
        <taxon>Insecta</taxon>
        <taxon>Pterygota</taxon>
        <taxon>Neoptera</taxon>
        <taxon>Paraneoptera</taxon>
        <taxon>Hemiptera</taxon>
        <taxon>Auchenorrhyncha</taxon>
        <taxon>Fulgoroidea</taxon>
        <taxon>Delphacidae</taxon>
        <taxon>Criomorphinae</taxon>
        <taxon>Laodelphax</taxon>
    </lineage>
</organism>
<evidence type="ECO:0000256" key="6">
    <source>
        <dbReference type="ARBA" id="ARBA00061577"/>
    </source>
</evidence>
<dbReference type="PROSITE" id="PS50249">
    <property type="entry name" value="MPN"/>
    <property type="match status" value="1"/>
</dbReference>
<evidence type="ECO:0000256" key="1">
    <source>
        <dbReference type="ARBA" id="ARBA00022670"/>
    </source>
</evidence>
<evidence type="ECO:0000256" key="7">
    <source>
        <dbReference type="SAM" id="MobiDB-lite"/>
    </source>
</evidence>
<feature type="compositionally biased region" description="Low complexity" evidence="7">
    <location>
        <begin position="775"/>
        <end position="786"/>
    </location>
</feature>
<dbReference type="GO" id="GO:0006508">
    <property type="term" value="P:proteolysis"/>
    <property type="evidence" value="ECO:0007669"/>
    <property type="project" value="UniProtKB-KW"/>
</dbReference>
<dbReference type="Pfam" id="PF18755">
    <property type="entry name" value="RAMA"/>
    <property type="match status" value="1"/>
</dbReference>
<dbReference type="InterPro" id="IPR040843">
    <property type="entry name" value="RAMA"/>
</dbReference>
<feature type="domain" description="MPN" evidence="8">
    <location>
        <begin position="365"/>
        <end position="501"/>
    </location>
</feature>
<dbReference type="OrthoDB" id="167806at2759"/>
<dbReference type="AlphaFoldDB" id="A0A482WFD6"/>
<dbReference type="InterPro" id="IPR050242">
    <property type="entry name" value="JAMM_MPN+_peptidase_M67A"/>
</dbReference>
<comment type="caution">
    <text evidence="9">The sequence shown here is derived from an EMBL/GenBank/DDBJ whole genome shotgun (WGS) entry which is preliminary data.</text>
</comment>
<feature type="compositionally biased region" description="Gly residues" evidence="7">
    <location>
        <begin position="1"/>
        <end position="20"/>
    </location>
</feature>
<comment type="similarity">
    <text evidence="6">Belongs to the peptidase M67 family.</text>
</comment>
<dbReference type="InParanoid" id="A0A482WFD6"/>
<feature type="compositionally biased region" description="Acidic residues" evidence="7">
    <location>
        <begin position="159"/>
        <end position="181"/>
    </location>
</feature>
<dbReference type="STRING" id="195883.A0A482WFD6"/>
<feature type="compositionally biased region" description="Low complexity" evidence="7">
    <location>
        <begin position="27"/>
        <end position="54"/>
    </location>
</feature>
<dbReference type="GO" id="GO:0046872">
    <property type="term" value="F:metal ion binding"/>
    <property type="evidence" value="ECO:0007669"/>
    <property type="project" value="UniProtKB-KW"/>
</dbReference>
<reference evidence="9 10" key="1">
    <citation type="journal article" date="2017" name="Gigascience">
        <title>Genome sequence of the small brown planthopper, Laodelphax striatellus.</title>
        <authorList>
            <person name="Zhu J."/>
            <person name="Jiang F."/>
            <person name="Wang X."/>
            <person name="Yang P."/>
            <person name="Bao Y."/>
            <person name="Zhao W."/>
            <person name="Wang W."/>
            <person name="Lu H."/>
            <person name="Wang Q."/>
            <person name="Cui N."/>
            <person name="Li J."/>
            <person name="Chen X."/>
            <person name="Luo L."/>
            <person name="Yu J."/>
            <person name="Kang L."/>
            <person name="Cui F."/>
        </authorList>
    </citation>
    <scope>NUCLEOTIDE SEQUENCE [LARGE SCALE GENOMIC DNA]</scope>
    <source>
        <strain evidence="9">Lst14</strain>
    </source>
</reference>
<feature type="region of interest" description="Disordered" evidence="7">
    <location>
        <begin position="1"/>
        <end position="191"/>
    </location>
</feature>
<keyword evidence="5" id="KW-0482">Metalloprotease</keyword>
<dbReference type="SMR" id="A0A482WFD6"/>
<evidence type="ECO:0000256" key="5">
    <source>
        <dbReference type="ARBA" id="ARBA00023049"/>
    </source>
</evidence>
<dbReference type="Pfam" id="PF01398">
    <property type="entry name" value="JAB"/>
    <property type="match status" value="1"/>
</dbReference>
<dbReference type="PANTHER" id="PTHR10410">
    <property type="entry name" value="EUKARYOTIC TRANSLATION INITIATION FACTOR 3 -RELATED"/>
    <property type="match status" value="1"/>
</dbReference>